<keyword evidence="3" id="KW-1185">Reference proteome</keyword>
<dbReference type="Pfam" id="PF22575">
    <property type="entry name" value="Vir1p"/>
    <property type="match status" value="1"/>
</dbReference>
<evidence type="ECO:0000313" key="2">
    <source>
        <dbReference type="EMBL" id="SSD60600.1"/>
    </source>
</evidence>
<organism evidence="2 3">
    <name type="scientific">Saccharomycodes ludwigii</name>
    <dbReference type="NCBI Taxonomy" id="36035"/>
    <lineage>
        <taxon>Eukaryota</taxon>
        <taxon>Fungi</taxon>
        <taxon>Dikarya</taxon>
        <taxon>Ascomycota</taxon>
        <taxon>Saccharomycotina</taxon>
        <taxon>Saccharomycetes</taxon>
        <taxon>Saccharomycodales</taxon>
        <taxon>Saccharomycodaceae</taxon>
        <taxon>Saccharomycodes</taxon>
    </lineage>
</organism>
<feature type="compositionally biased region" description="Low complexity" evidence="1">
    <location>
        <begin position="1010"/>
        <end position="1037"/>
    </location>
</feature>
<dbReference type="VEuPathDB" id="FungiDB:SCODWIG_02361"/>
<evidence type="ECO:0000256" key="1">
    <source>
        <dbReference type="SAM" id="MobiDB-lite"/>
    </source>
</evidence>
<dbReference type="Proteomes" id="UP000262825">
    <property type="component" value="Unassembled WGS sequence"/>
</dbReference>
<feature type="compositionally biased region" description="Low complexity" evidence="1">
    <location>
        <begin position="14"/>
        <end position="23"/>
    </location>
</feature>
<sequence length="1085" mass="120369">MPSRSSGNAMGKNSSGSDSSGSSTIVTTDQNFTTTLSDPTINSNNKYILKKQQLLSILSSFGSDASDNSSTGSAVDLSEILLHIINNNTDSTEDNNKIEHISIVIIRDLLLMLHNKCGELINSSSTSVDNTVFNLVYLLIKLLSKISLDGIDQNINDSAISKIWGEKTLFTLNGSLTPFNAFDLRIIQLFNNSGDTFSIGLLAVFFITHKELRKYLPPQSNISKNNDNNNKGSIGFLQILNILQLFPSVDYDLLKYLNLGNLNDLFINQWIYDYHLVHDSDTITLLFMTRTLNAISQKNDLAFIDFIIVLILPKLCSDNKNNNLSTLQVNQGALELFNYVKFKLCKRAVQQSGGSNIIAPADMKNYTAFLVTRYDMANDKKQDCILTNMTPVNSLKTFLEVIDHPETDFLENPYFTFLIRLAYSNLYQLSLNRKNYMLETHNTLIDILKSTLSMPAVLNMSNFVLIDYLIKITSVATAAGSSCVIGDSHTSIMKEFKEKILFKIPPISRSLFTFGTNKVELLGESSNFSELTELLIESLSLGLSTLNNLLEIYQACNIQLFSVDIARDGEPPSENISTSIKFKECYEFCELFFIPITSVLMLLSQLQDNLYPVLAGTAVGKVDIWIRELTILTTKILEKIIINGGHIALYSFVKFISKYSLKSLSVKDQSLRFLNHLFFHNKDNVCLNMCNENELTKEIVVKYIELWNDGSPIFFTFYDKIVGRPLLSGSTKRFTMQELLLKYDSRFKKSLELLTECQAKGSNANENIILSSSPVSSPLQQKMNMYSQSDANNTSSTIGSFANDILDGGNNNPISINKFNRNATSFIPSSPSKMSGVRSISISGLPAVNSSYYGGSNNNINNRNNMRTMSSNINPNHTIEGLITNPNVSGGGHHMNNDIGGFSGNNRNNIQLRSPVRSVSNVSHGANMMLSSINTASHITGESSSILLPSEHVGNSNNNNGNWMAAYANNMNSTPTSATFKTPGSLLIPKNIRSQKNGINNVNNYVNNYNGNNVNGNNNNNNGNSNNNTDNNSFLNNKDGNISNVTGASSKQIDAGKKYILGGHNRMINNSRAQSIHVDEYERFY</sequence>
<feature type="compositionally biased region" description="Polar residues" evidence="1">
    <location>
        <begin position="1038"/>
        <end position="1049"/>
    </location>
</feature>
<feature type="region of interest" description="Disordered" evidence="1">
    <location>
        <begin position="1010"/>
        <end position="1049"/>
    </location>
</feature>
<proteinExistence type="predicted"/>
<reference evidence="3" key="1">
    <citation type="submission" date="2018-06" db="EMBL/GenBank/DDBJ databases">
        <authorList>
            <person name="Guldener U."/>
        </authorList>
    </citation>
    <scope>NUCLEOTIDE SEQUENCE [LARGE SCALE GENOMIC DNA]</scope>
    <source>
        <strain evidence="3">UTAD17</strain>
    </source>
</reference>
<evidence type="ECO:0000313" key="3">
    <source>
        <dbReference type="Proteomes" id="UP000262825"/>
    </source>
</evidence>
<gene>
    <name evidence="2" type="ORF">SCODWIG_02361</name>
</gene>
<feature type="compositionally biased region" description="Polar residues" evidence="1">
    <location>
        <begin position="1"/>
        <end position="13"/>
    </location>
</feature>
<dbReference type="GO" id="GO:0051321">
    <property type="term" value="P:meiotic cell cycle"/>
    <property type="evidence" value="ECO:0007669"/>
    <property type="project" value="InterPro"/>
</dbReference>
<dbReference type="AlphaFoldDB" id="A0A376B8Z6"/>
<dbReference type="EMBL" id="UFAJ01000397">
    <property type="protein sequence ID" value="SSD60600.1"/>
    <property type="molecule type" value="Genomic_DNA"/>
</dbReference>
<dbReference type="GO" id="GO:0045944">
    <property type="term" value="P:positive regulation of transcription by RNA polymerase II"/>
    <property type="evidence" value="ECO:0007669"/>
    <property type="project" value="InterPro"/>
</dbReference>
<feature type="region of interest" description="Disordered" evidence="1">
    <location>
        <begin position="1"/>
        <end position="26"/>
    </location>
</feature>
<protein>
    <submittedName>
        <fullName evidence="2">Uncharacterized protein</fullName>
    </submittedName>
</protein>
<name>A0A376B8Z6_9ASCO</name>
<dbReference type="InterPro" id="IPR054776">
    <property type="entry name" value="VIR1_yeast"/>
</dbReference>
<accession>A0A376B8Z6</accession>